<feature type="transmembrane region" description="Helical" evidence="1">
    <location>
        <begin position="254"/>
        <end position="273"/>
    </location>
</feature>
<dbReference type="Pfam" id="PF09577">
    <property type="entry name" value="Spore_YpjB"/>
    <property type="match status" value="1"/>
</dbReference>
<comment type="caution">
    <text evidence="2">The sequence shown here is derived from an EMBL/GenBank/DDBJ whole genome shotgun (WGS) entry which is preliminary data.</text>
</comment>
<accession>A0ABU9DEQ6</accession>
<dbReference type="RefSeq" id="WP_341414420.1">
    <property type="nucleotide sequence ID" value="NZ_JBBPCC010000002.1"/>
</dbReference>
<keyword evidence="1" id="KW-0472">Membrane</keyword>
<organism evidence="2 3">
    <name type="scientific">Paenibacillus filicis</name>
    <dbReference type="NCBI Taxonomy" id="669464"/>
    <lineage>
        <taxon>Bacteria</taxon>
        <taxon>Bacillati</taxon>
        <taxon>Bacillota</taxon>
        <taxon>Bacilli</taxon>
        <taxon>Bacillales</taxon>
        <taxon>Paenibacillaceae</taxon>
        <taxon>Paenibacillus</taxon>
    </lineage>
</organism>
<evidence type="ECO:0000256" key="1">
    <source>
        <dbReference type="SAM" id="Phobius"/>
    </source>
</evidence>
<keyword evidence="1" id="KW-1133">Transmembrane helix</keyword>
<dbReference type="EMBL" id="JBBPCC010000002">
    <property type="protein sequence ID" value="MEK8127372.1"/>
    <property type="molecule type" value="Genomic_DNA"/>
</dbReference>
<reference evidence="2 3" key="1">
    <citation type="submission" date="2024-04" db="EMBL/GenBank/DDBJ databases">
        <title>draft genome sequnece of Paenibacillus filicis.</title>
        <authorList>
            <person name="Kim D.-U."/>
        </authorList>
    </citation>
    <scope>NUCLEOTIDE SEQUENCE [LARGE SCALE GENOMIC DNA]</scope>
    <source>
        <strain evidence="2 3">KACC14197</strain>
    </source>
</reference>
<keyword evidence="3" id="KW-1185">Reference proteome</keyword>
<dbReference type="PROSITE" id="PS51257">
    <property type="entry name" value="PROKAR_LIPOPROTEIN"/>
    <property type="match status" value="1"/>
</dbReference>
<evidence type="ECO:0000313" key="2">
    <source>
        <dbReference type="EMBL" id="MEK8127372.1"/>
    </source>
</evidence>
<keyword evidence="1" id="KW-0812">Transmembrane</keyword>
<evidence type="ECO:0000313" key="3">
    <source>
        <dbReference type="Proteomes" id="UP001469365"/>
    </source>
</evidence>
<gene>
    <name evidence="2" type="ORF">WMW72_05530</name>
</gene>
<dbReference type="InterPro" id="IPR014231">
    <property type="entry name" value="Spore_YpjB"/>
</dbReference>
<sequence>MTGKHNRRRLHIGMTVILLLPLLGGCGLMKSQHQQANQSVHQPSEQQRQQVKLLNETAEELYQRMQKGDVDGGRVVLQQISDQVTQLPFEGVTSVEGMNAFTETISQAKRVLTSVSADPGAGQVAAAKIRLAADALTHTSQPMWLQFYKQLQDDVDAVEQSAKTGNRSGLQDKVQHLEQHYSTVHPSLVISRPAEDVEKMDSLLTFVKSQSFGQQAPFRNVANAVPPMRQMLDKLFMKRETTAYLPYPEQQNPILWTIGLGSFILAALGFAGWRLSKKNGGLVPVRRGDESEYRQRS</sequence>
<dbReference type="Proteomes" id="UP001469365">
    <property type="component" value="Unassembled WGS sequence"/>
</dbReference>
<protein>
    <submittedName>
        <fullName evidence="2">Sporulation protein YpjB</fullName>
    </submittedName>
</protein>
<proteinExistence type="predicted"/>
<name>A0ABU9DEQ6_9BACL</name>